<feature type="non-terminal residue" evidence="1">
    <location>
        <position position="1"/>
    </location>
</feature>
<gene>
    <name evidence="1" type="ORF">SMN809_LOCUS49604</name>
</gene>
<protein>
    <submittedName>
        <fullName evidence="1">Uncharacterized protein</fullName>
    </submittedName>
</protein>
<name>A0A8S3C2R9_9BILA</name>
<dbReference type="AlphaFoldDB" id="A0A8S3C2R9"/>
<sequence length="190" mass="22555">MCDRRVPKLNYFTLKTILDNDIELDYLKWILNNLNHIEKLKVHLHFNRMDSFEDTMVKVHVVDASFIRQYCLPDIVTNIKSFHFYIVSQCQLLSNNIEKIINSFKIDQFFISRQLTNVTCYTDRIMSYQYISSYSIANIPPSVNGLIFSPNVFTWPNIQHVSINLHPSVYLLFERFDEMFPNSSHIKVYT</sequence>
<evidence type="ECO:0000313" key="2">
    <source>
        <dbReference type="Proteomes" id="UP000676336"/>
    </source>
</evidence>
<organism evidence="1 2">
    <name type="scientific">Rotaria magnacalcarata</name>
    <dbReference type="NCBI Taxonomy" id="392030"/>
    <lineage>
        <taxon>Eukaryota</taxon>
        <taxon>Metazoa</taxon>
        <taxon>Spiralia</taxon>
        <taxon>Gnathifera</taxon>
        <taxon>Rotifera</taxon>
        <taxon>Eurotatoria</taxon>
        <taxon>Bdelloidea</taxon>
        <taxon>Philodinida</taxon>
        <taxon>Philodinidae</taxon>
        <taxon>Rotaria</taxon>
    </lineage>
</organism>
<proteinExistence type="predicted"/>
<comment type="caution">
    <text evidence="1">The sequence shown here is derived from an EMBL/GenBank/DDBJ whole genome shotgun (WGS) entry which is preliminary data.</text>
</comment>
<reference evidence="1" key="1">
    <citation type="submission" date="2021-02" db="EMBL/GenBank/DDBJ databases">
        <authorList>
            <person name="Nowell W R."/>
        </authorList>
    </citation>
    <scope>NUCLEOTIDE SEQUENCE</scope>
</reference>
<dbReference type="EMBL" id="CAJOBI010162207">
    <property type="protein sequence ID" value="CAF4855560.1"/>
    <property type="molecule type" value="Genomic_DNA"/>
</dbReference>
<accession>A0A8S3C2R9</accession>
<evidence type="ECO:0000313" key="1">
    <source>
        <dbReference type="EMBL" id="CAF4855560.1"/>
    </source>
</evidence>
<dbReference type="Proteomes" id="UP000676336">
    <property type="component" value="Unassembled WGS sequence"/>
</dbReference>